<dbReference type="Pfam" id="PF04294">
    <property type="entry name" value="VanW"/>
    <property type="match status" value="1"/>
</dbReference>
<accession>A0ABS8ML08</accession>
<dbReference type="PANTHER" id="PTHR35788:SF1">
    <property type="entry name" value="EXPORTED PROTEIN"/>
    <property type="match status" value="1"/>
</dbReference>
<proteinExistence type="predicted"/>
<dbReference type="InterPro" id="IPR052913">
    <property type="entry name" value="Glycopeptide_resist_protein"/>
</dbReference>
<name>A0ABS8ML08_9FLAO</name>
<reference evidence="1" key="1">
    <citation type="submission" date="2021-11" db="EMBL/GenBank/DDBJ databases">
        <title>Description of novel Flavobacterium species.</title>
        <authorList>
            <person name="Saticioglu I.B."/>
            <person name="Ay H."/>
            <person name="Altun S."/>
            <person name="Duman M."/>
        </authorList>
    </citation>
    <scope>NUCLEOTIDE SEQUENCE</scope>
    <source>
        <strain evidence="1">F-30</strain>
    </source>
</reference>
<dbReference type="RefSeq" id="WP_230039950.1">
    <property type="nucleotide sequence ID" value="NZ_JAJJMM010000001.1"/>
</dbReference>
<protein>
    <submittedName>
        <fullName evidence="1">VanW family protein</fullName>
    </submittedName>
</protein>
<organism evidence="1 2">
    <name type="scientific">Flavobacterium piscisymbiosum</name>
    <dbReference type="NCBI Taxonomy" id="2893753"/>
    <lineage>
        <taxon>Bacteria</taxon>
        <taxon>Pseudomonadati</taxon>
        <taxon>Bacteroidota</taxon>
        <taxon>Flavobacteriia</taxon>
        <taxon>Flavobacteriales</taxon>
        <taxon>Flavobacteriaceae</taxon>
        <taxon>Flavobacterium</taxon>
    </lineage>
</organism>
<dbReference type="PANTHER" id="PTHR35788">
    <property type="entry name" value="EXPORTED PROTEIN-RELATED"/>
    <property type="match status" value="1"/>
</dbReference>
<keyword evidence="2" id="KW-1185">Reference proteome</keyword>
<sequence length="234" mass="27406">MNMLKPLKISLKLLLRFKKDLWTKDLFRFSKKCQNDFTFRYAITLTQEIKSSQTFDNKLHNILLASKRINRYVLEPNQIFSFFKVVGNPNQDFKKSRTLVNGQLVEENGGGMCQVSGIIYQISLIAGLEILERHNHSVDIYTNETRFAPLGCDATIVYGYKDLRIKNNLPFPVQFKIEIKESFIHINLLSEKAIKEKELLFESQLDKEFITVNVLNNDRQLLNQSKYKRMKAEF</sequence>
<dbReference type="InterPro" id="IPR007391">
    <property type="entry name" value="Vancomycin_resist_VanW"/>
</dbReference>
<comment type="caution">
    <text evidence="1">The sequence shown here is derived from an EMBL/GenBank/DDBJ whole genome shotgun (WGS) entry which is preliminary data.</text>
</comment>
<dbReference type="Proteomes" id="UP001430679">
    <property type="component" value="Unassembled WGS sequence"/>
</dbReference>
<gene>
    <name evidence="1" type="ORF">LNP81_24575</name>
</gene>
<evidence type="ECO:0000313" key="2">
    <source>
        <dbReference type="Proteomes" id="UP001430679"/>
    </source>
</evidence>
<dbReference type="EMBL" id="JAJJMM010000001">
    <property type="protein sequence ID" value="MCC9066179.1"/>
    <property type="molecule type" value="Genomic_DNA"/>
</dbReference>
<evidence type="ECO:0000313" key="1">
    <source>
        <dbReference type="EMBL" id="MCC9066179.1"/>
    </source>
</evidence>